<protein>
    <recommendedName>
        <fullName evidence="5">Solute carrier family 66 member 3</fullName>
    </recommendedName>
</protein>
<feature type="transmembrane region" description="Helical" evidence="6">
    <location>
        <begin position="114"/>
        <end position="132"/>
    </location>
</feature>
<evidence type="ECO:0000256" key="6">
    <source>
        <dbReference type="SAM" id="Phobius"/>
    </source>
</evidence>
<comment type="caution">
    <text evidence="7">The sequence shown here is derived from an EMBL/GenBank/DDBJ whole genome shotgun (WGS) entry which is preliminary data.</text>
</comment>
<sequence length="223" mass="25546">MDSFDDLEEAIVEYMDRGIVLIIADILSLITVSSCLFIKIPQINTIRQNKSSQGISVFGLCLELFSYTVMMSYNYTNGYEFLSYMEYPILLLQEYVLVYFVFKYQNLLGLKTKLIAVLYVIIATLIYMKLFPVIILQFLVPFCTPIGATSKVLQLVAILRSKDASSVSRTTWALSAFTNFTRIYTVYVQSHDWMLLSNFMISTFLSSSVFVAACVYKKKPKKE</sequence>
<dbReference type="PANTHER" id="PTHR12226:SF3">
    <property type="entry name" value="SOLUTE CARRIER FAMILY 66 MEMBER 3"/>
    <property type="match status" value="1"/>
</dbReference>
<evidence type="ECO:0000256" key="3">
    <source>
        <dbReference type="ARBA" id="ARBA00022989"/>
    </source>
</evidence>
<gene>
    <name evidence="7" type="ORF">FF38_02599</name>
</gene>
<evidence type="ECO:0000256" key="1">
    <source>
        <dbReference type="ARBA" id="ARBA00004141"/>
    </source>
</evidence>
<keyword evidence="3 5" id="KW-1133">Transmembrane helix</keyword>
<evidence type="ECO:0000313" key="7">
    <source>
        <dbReference type="EMBL" id="KNC31664.1"/>
    </source>
</evidence>
<dbReference type="Proteomes" id="UP000037069">
    <property type="component" value="Unassembled WGS sequence"/>
</dbReference>
<organism evidence="7 8">
    <name type="scientific">Lucilia cuprina</name>
    <name type="common">Green bottle fly</name>
    <name type="synonym">Australian sheep blowfly</name>
    <dbReference type="NCBI Taxonomy" id="7375"/>
    <lineage>
        <taxon>Eukaryota</taxon>
        <taxon>Metazoa</taxon>
        <taxon>Ecdysozoa</taxon>
        <taxon>Arthropoda</taxon>
        <taxon>Hexapoda</taxon>
        <taxon>Insecta</taxon>
        <taxon>Pterygota</taxon>
        <taxon>Neoptera</taxon>
        <taxon>Endopterygota</taxon>
        <taxon>Diptera</taxon>
        <taxon>Brachycera</taxon>
        <taxon>Muscomorpha</taxon>
        <taxon>Oestroidea</taxon>
        <taxon>Calliphoridae</taxon>
        <taxon>Luciliinae</taxon>
        <taxon>Lucilia</taxon>
    </lineage>
</organism>
<dbReference type="STRING" id="7375.A0A0L0CJJ5"/>
<keyword evidence="2 5" id="KW-0812">Transmembrane</keyword>
<keyword evidence="8" id="KW-1185">Reference proteome</keyword>
<dbReference type="Pfam" id="PF04193">
    <property type="entry name" value="PQ-loop"/>
    <property type="match status" value="1"/>
</dbReference>
<dbReference type="OMA" id="YALIYYA"/>
<dbReference type="Gene3D" id="1.20.1280.290">
    <property type="match status" value="2"/>
</dbReference>
<proteinExistence type="predicted"/>
<feature type="transmembrane region" description="Helical" evidence="6">
    <location>
        <begin position="193"/>
        <end position="216"/>
    </location>
</feature>
<evidence type="ECO:0000256" key="2">
    <source>
        <dbReference type="ARBA" id="ARBA00022692"/>
    </source>
</evidence>
<name>A0A0L0CJJ5_LUCCU</name>
<dbReference type="InterPro" id="IPR006603">
    <property type="entry name" value="PQ-loop_rpt"/>
</dbReference>
<dbReference type="InterPro" id="IPR016817">
    <property type="entry name" value="MannP-dilichol_defect-1"/>
</dbReference>
<dbReference type="OrthoDB" id="271506at2759"/>
<dbReference type="EMBL" id="JRES01000398">
    <property type="protein sequence ID" value="KNC31664.1"/>
    <property type="molecule type" value="Genomic_DNA"/>
</dbReference>
<feature type="transmembrane region" description="Helical" evidence="6">
    <location>
        <begin position="52"/>
        <end position="75"/>
    </location>
</feature>
<evidence type="ECO:0000313" key="8">
    <source>
        <dbReference type="Proteomes" id="UP000037069"/>
    </source>
</evidence>
<keyword evidence="4 5" id="KW-0472">Membrane</keyword>
<dbReference type="PANTHER" id="PTHR12226">
    <property type="entry name" value="MANNOSE-P-DOLICHOL UTILIZATION DEFECT 1 LEC35 -RELATED"/>
    <property type="match status" value="1"/>
</dbReference>
<dbReference type="PIRSF" id="PIRSF023381">
    <property type="entry name" value="MannP-dilichol_defect-1p"/>
    <property type="match status" value="1"/>
</dbReference>
<reference evidence="7 8" key="1">
    <citation type="journal article" date="2015" name="Nat. Commun.">
        <title>Lucilia cuprina genome unlocks parasitic fly biology to underpin future interventions.</title>
        <authorList>
            <person name="Anstead C.A."/>
            <person name="Korhonen P.K."/>
            <person name="Young N.D."/>
            <person name="Hall R.S."/>
            <person name="Jex A.R."/>
            <person name="Murali S.C."/>
            <person name="Hughes D.S."/>
            <person name="Lee S.F."/>
            <person name="Perry T."/>
            <person name="Stroehlein A.J."/>
            <person name="Ansell B.R."/>
            <person name="Breugelmans B."/>
            <person name="Hofmann A."/>
            <person name="Qu J."/>
            <person name="Dugan S."/>
            <person name="Lee S.L."/>
            <person name="Chao H."/>
            <person name="Dinh H."/>
            <person name="Han Y."/>
            <person name="Doddapaneni H.V."/>
            <person name="Worley K.C."/>
            <person name="Muzny D.M."/>
            <person name="Ioannidis P."/>
            <person name="Waterhouse R.M."/>
            <person name="Zdobnov E.M."/>
            <person name="James P.J."/>
            <person name="Bagnall N.H."/>
            <person name="Kotze A.C."/>
            <person name="Gibbs R.A."/>
            <person name="Richards S."/>
            <person name="Batterham P."/>
            <person name="Gasser R.B."/>
        </authorList>
    </citation>
    <scope>NUCLEOTIDE SEQUENCE [LARGE SCALE GENOMIC DNA]</scope>
    <source>
        <strain evidence="7 8">LS</strain>
        <tissue evidence="7">Full body</tissue>
    </source>
</reference>
<dbReference type="GO" id="GO:0016020">
    <property type="term" value="C:membrane"/>
    <property type="evidence" value="ECO:0007669"/>
    <property type="project" value="UniProtKB-SubCell"/>
</dbReference>
<evidence type="ECO:0000256" key="5">
    <source>
        <dbReference type="PIRNR" id="PIRNR023381"/>
    </source>
</evidence>
<feature type="transmembrane region" description="Helical" evidence="6">
    <location>
        <begin position="81"/>
        <end position="102"/>
    </location>
</feature>
<evidence type="ECO:0000256" key="4">
    <source>
        <dbReference type="ARBA" id="ARBA00023136"/>
    </source>
</evidence>
<dbReference type="AlphaFoldDB" id="A0A0L0CJJ5"/>
<accession>A0A0L0CJJ5</accession>
<feature type="transmembrane region" description="Helical" evidence="6">
    <location>
        <begin position="20"/>
        <end position="40"/>
    </location>
</feature>
<comment type="subcellular location">
    <subcellularLocation>
        <location evidence="1 5">Membrane</location>
        <topology evidence="1 5">Multi-pass membrane protein</topology>
    </subcellularLocation>
</comment>